<dbReference type="EC" id="4.3.2.2" evidence="2"/>
<proteinExistence type="predicted"/>
<reference evidence="2" key="1">
    <citation type="submission" date="2019-03" db="EMBL/GenBank/DDBJ databases">
        <title>Single cell metagenomics reveals metabolic interactions within the superorganism composed of flagellate Streblomastix strix and complex community of Bacteroidetes bacteria on its surface.</title>
        <authorList>
            <person name="Treitli S.C."/>
            <person name="Kolisko M."/>
            <person name="Husnik F."/>
            <person name="Keeling P."/>
            <person name="Hampl V."/>
        </authorList>
    </citation>
    <scope>NUCLEOTIDE SEQUENCE</scope>
    <source>
        <strain evidence="2">STM</strain>
    </source>
</reference>
<dbReference type="PANTHER" id="PTHR43411">
    <property type="entry name" value="ADENYLOSUCCINATE LYASE"/>
    <property type="match status" value="1"/>
</dbReference>
<evidence type="ECO:0000259" key="1">
    <source>
        <dbReference type="Pfam" id="PF00206"/>
    </source>
</evidence>
<dbReference type="InterPro" id="IPR047136">
    <property type="entry name" value="PurB_bact"/>
</dbReference>
<dbReference type="GO" id="GO:0016829">
    <property type="term" value="F:lyase activity"/>
    <property type="evidence" value="ECO:0007669"/>
    <property type="project" value="UniProtKB-KW"/>
</dbReference>
<feature type="domain" description="Fumarate lyase N-terminal" evidence="1">
    <location>
        <begin position="3"/>
        <end position="65"/>
    </location>
</feature>
<protein>
    <submittedName>
        <fullName evidence="2">Adenylosuccinate lyase</fullName>
        <ecNumber evidence="2">4.3.2.2</ecNumber>
    </submittedName>
</protein>
<name>A0A5J4S6N9_9ZZZZ</name>
<dbReference type="Pfam" id="PF00206">
    <property type="entry name" value="Lyase_1"/>
    <property type="match status" value="1"/>
</dbReference>
<gene>
    <name evidence="2" type="ORF">EZS27_011226</name>
</gene>
<keyword evidence="2" id="KW-0456">Lyase</keyword>
<comment type="caution">
    <text evidence="2">The sequence shown here is derived from an EMBL/GenBank/DDBJ whole genome shotgun (WGS) entry which is preliminary data.</text>
</comment>
<dbReference type="Gene3D" id="1.20.200.10">
    <property type="entry name" value="Fumarase/aspartase (Central domain)"/>
    <property type="match status" value="1"/>
</dbReference>
<feature type="non-terminal residue" evidence="2">
    <location>
        <position position="67"/>
    </location>
</feature>
<evidence type="ECO:0000313" key="2">
    <source>
        <dbReference type="EMBL" id="KAA6340921.1"/>
    </source>
</evidence>
<sequence length="67" mass="8044">MEYFLKEQFDKLEILKDRKEFIHFGLTSQDINNTAVPLSVKEALEQVYYPLIEELITQLKFYAEEWG</sequence>
<dbReference type="InterPro" id="IPR008948">
    <property type="entry name" value="L-Aspartase-like"/>
</dbReference>
<accession>A0A5J4S6N9</accession>
<dbReference type="AlphaFoldDB" id="A0A5J4S6N9"/>
<dbReference type="PANTHER" id="PTHR43411:SF1">
    <property type="entry name" value="ADENYLOSUCCINATE LYASE"/>
    <property type="match status" value="1"/>
</dbReference>
<dbReference type="SUPFAM" id="SSF48557">
    <property type="entry name" value="L-aspartase-like"/>
    <property type="match status" value="1"/>
</dbReference>
<organism evidence="2">
    <name type="scientific">termite gut metagenome</name>
    <dbReference type="NCBI Taxonomy" id="433724"/>
    <lineage>
        <taxon>unclassified sequences</taxon>
        <taxon>metagenomes</taxon>
        <taxon>organismal metagenomes</taxon>
    </lineage>
</organism>
<dbReference type="EMBL" id="SNRY01000423">
    <property type="protein sequence ID" value="KAA6340921.1"/>
    <property type="molecule type" value="Genomic_DNA"/>
</dbReference>
<dbReference type="InterPro" id="IPR022761">
    <property type="entry name" value="Fumarate_lyase_N"/>
</dbReference>